<name>Q1JYZ9_DESA6</name>
<evidence type="ECO:0000313" key="2">
    <source>
        <dbReference type="Proteomes" id="UP000005695"/>
    </source>
</evidence>
<sequence>MRYAILAILIILLSLPPVYATTVESALRVVVSAQNPQQQLSRSELNRIFLGKTRKWTHGERVALAINSEASAMDEFCQTIVHKTPRQFSMYWRKQLYSGHSMLPAQFDTDEHIIDYVAEHSGAIGFILSPINDPRIKEVMIAP</sequence>
<accession>Q1JYZ9</accession>
<dbReference type="SUPFAM" id="SSF53850">
    <property type="entry name" value="Periplasmic binding protein-like II"/>
    <property type="match status" value="1"/>
</dbReference>
<dbReference type="OrthoDB" id="5368589at2"/>
<dbReference type="EMBL" id="AAEW02000010">
    <property type="protein sequence ID" value="EAT15495.1"/>
    <property type="molecule type" value="Genomic_DNA"/>
</dbReference>
<reference evidence="1" key="1">
    <citation type="submission" date="2006-05" db="EMBL/GenBank/DDBJ databases">
        <title>Annotation of the draft genome assembly of Desulfuromonas acetoxidans DSM 684.</title>
        <authorList>
            <consortium name="US DOE Joint Genome Institute (JGI-ORNL)"/>
            <person name="Larimer F."/>
            <person name="Land M."/>
            <person name="Hauser L."/>
        </authorList>
    </citation>
    <scope>NUCLEOTIDE SEQUENCE [LARGE SCALE GENOMIC DNA]</scope>
    <source>
        <strain evidence="1">DSM 684</strain>
    </source>
</reference>
<protein>
    <recommendedName>
        <fullName evidence="3">PBP domain-containing protein</fullName>
    </recommendedName>
</protein>
<evidence type="ECO:0008006" key="3">
    <source>
        <dbReference type="Google" id="ProtNLM"/>
    </source>
</evidence>
<dbReference type="Gene3D" id="3.40.190.10">
    <property type="entry name" value="Periplasmic binding protein-like II"/>
    <property type="match status" value="1"/>
</dbReference>
<keyword evidence="2" id="KW-1185">Reference proteome</keyword>
<comment type="caution">
    <text evidence="1">The sequence shown here is derived from an EMBL/GenBank/DDBJ whole genome shotgun (WGS) entry which is preliminary data.</text>
</comment>
<organism evidence="1 2">
    <name type="scientific">Desulfuromonas acetoxidans (strain DSM 684 / 11070)</name>
    <dbReference type="NCBI Taxonomy" id="281689"/>
    <lineage>
        <taxon>Bacteria</taxon>
        <taxon>Pseudomonadati</taxon>
        <taxon>Thermodesulfobacteriota</taxon>
        <taxon>Desulfuromonadia</taxon>
        <taxon>Desulfuromonadales</taxon>
        <taxon>Desulfuromonadaceae</taxon>
        <taxon>Desulfuromonas</taxon>
    </lineage>
</organism>
<reference evidence="1" key="2">
    <citation type="submission" date="2006-05" db="EMBL/GenBank/DDBJ databases">
        <title>Sequencing of the draft genome and assembly of Desulfuromonas acetoxidans DSM 684.</title>
        <authorList>
            <consortium name="US DOE Joint Genome Institute (JGI-PGF)"/>
            <person name="Copeland A."/>
            <person name="Lucas S."/>
            <person name="Lapidus A."/>
            <person name="Barry K."/>
            <person name="Detter J.C."/>
            <person name="Glavina del Rio T."/>
            <person name="Hammon N."/>
            <person name="Israni S."/>
            <person name="Dalin E."/>
            <person name="Tice H."/>
            <person name="Bruce D."/>
            <person name="Pitluck S."/>
            <person name="Richardson P."/>
        </authorList>
    </citation>
    <scope>NUCLEOTIDE SEQUENCE [LARGE SCALE GENOMIC DNA]</scope>
    <source>
        <strain evidence="1">DSM 684</strain>
    </source>
</reference>
<evidence type="ECO:0000313" key="1">
    <source>
        <dbReference type="EMBL" id="EAT15495.1"/>
    </source>
</evidence>
<dbReference type="AlphaFoldDB" id="Q1JYZ9"/>
<gene>
    <name evidence="1" type="ORF">Dace_1357</name>
</gene>
<proteinExistence type="predicted"/>
<dbReference type="Proteomes" id="UP000005695">
    <property type="component" value="Unassembled WGS sequence"/>
</dbReference>
<dbReference type="RefSeq" id="WP_006000836.1">
    <property type="nucleotide sequence ID" value="NZ_AAEW02000010.1"/>
</dbReference>